<reference evidence="1" key="1">
    <citation type="submission" date="2020-12" db="EMBL/GenBank/DDBJ databases">
        <title>Marinomonas arctica sp. nov., a psychrotolerant bacterium isolated from the Arctic.</title>
        <authorList>
            <person name="Zhang Y."/>
        </authorList>
    </citation>
    <scope>NUCLEOTIDE SEQUENCE</scope>
    <source>
        <strain evidence="1">C1424</strain>
    </source>
</reference>
<comment type="caution">
    <text evidence="1">The sequence shown here is derived from an EMBL/GenBank/DDBJ whole genome shotgun (WGS) entry which is preliminary data.</text>
</comment>
<dbReference type="Proteomes" id="UP000628710">
    <property type="component" value="Unassembled WGS sequence"/>
</dbReference>
<dbReference type="AlphaFoldDB" id="A0A934JU96"/>
<dbReference type="EMBL" id="JAEMNX010000075">
    <property type="protein sequence ID" value="MBJ7540093.1"/>
    <property type="molecule type" value="Genomic_DNA"/>
</dbReference>
<dbReference type="RefSeq" id="WP_199470484.1">
    <property type="nucleotide sequence ID" value="NZ_JAEMNX010000075.1"/>
</dbReference>
<dbReference type="NCBIfam" id="TIGR01731">
    <property type="entry name" value="fil_hemag_20aa"/>
    <property type="match status" value="6"/>
</dbReference>
<name>A0A934JU96_9GAMM</name>
<keyword evidence="2" id="KW-1185">Reference proteome</keyword>
<protein>
    <submittedName>
        <fullName evidence="1">Uncharacterized protein</fullName>
    </submittedName>
</protein>
<feature type="non-terminal residue" evidence="1">
    <location>
        <position position="1"/>
    </location>
</feature>
<accession>A0A934JU96</accession>
<evidence type="ECO:0000313" key="2">
    <source>
        <dbReference type="Proteomes" id="UP000628710"/>
    </source>
</evidence>
<evidence type="ECO:0000313" key="1">
    <source>
        <dbReference type="EMBL" id="MBJ7540093.1"/>
    </source>
</evidence>
<proteinExistence type="predicted"/>
<feature type="non-terminal residue" evidence="1">
    <location>
        <position position="272"/>
    </location>
</feature>
<sequence>TVDGTITNKNKALIHADQLLTLTSTNGDLINTDAIIESVTKATLKSNKLTNTGTLLTQDDSLTINATDIENQGSIQSHGLTITADSLENRTELGELYSTDTLDLTIDGTITNKDSALIHADNTLVLTSTNGDFFNTNAKIEAIGATTVNAQNVTNTGTLIVQDGRLTIGNGEEGTGKVDNQGTLQGKGLTITADVLENSTESGKLYSTDTLDLIVEGKVTNKDNALIHADKALALTSTNGDLVNSNATIESVTNTTLNSQKLTNSGKILAQD</sequence>
<organism evidence="1 2">
    <name type="scientific">Marinomonas transparens</name>
    <dbReference type="NCBI Taxonomy" id="2795388"/>
    <lineage>
        <taxon>Bacteria</taxon>
        <taxon>Pseudomonadati</taxon>
        <taxon>Pseudomonadota</taxon>
        <taxon>Gammaproteobacteria</taxon>
        <taxon>Oceanospirillales</taxon>
        <taxon>Oceanospirillaceae</taxon>
        <taxon>Marinomonas</taxon>
    </lineage>
</organism>
<gene>
    <name evidence="1" type="ORF">I8J31_20715</name>
</gene>
<dbReference type="InterPro" id="IPR010069">
    <property type="entry name" value="CdiA_FHA1_rpt"/>
</dbReference>